<keyword evidence="9" id="KW-0812">Transmembrane</keyword>
<evidence type="ECO:0000256" key="4">
    <source>
        <dbReference type="ARBA" id="ARBA00023157"/>
    </source>
</evidence>
<evidence type="ECO:0000313" key="13">
    <source>
        <dbReference type="RefSeq" id="XP_019614143.1"/>
    </source>
</evidence>
<dbReference type="GO" id="GO:0098609">
    <property type="term" value="P:cell-cell adhesion"/>
    <property type="evidence" value="ECO:0007669"/>
    <property type="project" value="TreeGrafter"/>
</dbReference>
<keyword evidence="2 7" id="KW-0728">SH3 domain</keyword>
<evidence type="ECO:0000256" key="5">
    <source>
        <dbReference type="ARBA" id="ARBA00023180"/>
    </source>
</evidence>
<feature type="domain" description="SH3" evidence="10">
    <location>
        <begin position="437"/>
        <end position="496"/>
    </location>
</feature>
<evidence type="ECO:0000256" key="9">
    <source>
        <dbReference type="SAM" id="Phobius"/>
    </source>
</evidence>
<sequence>MTAAEREAGGPGVRQRSGDISRTLSQANGRIGLTLPERVNTILNDPVTLTATFETNRRLLYLSWVKVDPKDALKRVPVFTYHTASGSEAYGYYEGRVELVGKASLKIEPTKMEDEGQYMLNVMIEGLGNEEQVTQLNIMVPPTVEVGPYSPYVTTYRRTVTLTCAVSGAKPNISSLHWEKDGARVETIGFTGKYSGGNMASPSLLIHHVTRADTGAYACIADHVVRPAASSLRLEVLYPASIISVSESLSVDQSERATLQCVADGNPTPNITWTKEGARLRTVTQPLSSDVLACSVVFLNVQVNDSGTYECLASNGVGEADRRIAKLTVRETNADDRNYIWAIMVGAIAGGLWILVCSGLTLYILKRRRDRREKKKYAFYYNMGKQEDAKETLGPPTVELPGNFNCRLNEHKLPAKPIKNNYSGIETMRKTAHKKGKCRRFAKAVYSYSAMEENELHLEIDDVIEVLEGEDGGWCLGYLRGRIGLFPSNYVTFLPAGEASKMTEDLYPNLDSVRSTPCRQSRRKATTPEKTGASREMGQLKKIDCVEI</sequence>
<comment type="subcellular location">
    <subcellularLocation>
        <location evidence="1">Membrane</location>
        <topology evidence="1">Single-pass type I membrane protein</topology>
    </subcellularLocation>
</comment>
<evidence type="ECO:0000313" key="12">
    <source>
        <dbReference type="Proteomes" id="UP000515135"/>
    </source>
</evidence>
<dbReference type="InterPro" id="IPR003598">
    <property type="entry name" value="Ig_sub2"/>
</dbReference>
<gene>
    <name evidence="13" type="primary">LOC109462086</name>
</gene>
<evidence type="ECO:0000256" key="3">
    <source>
        <dbReference type="ARBA" id="ARBA00023136"/>
    </source>
</evidence>
<keyword evidence="9" id="KW-1133">Transmembrane helix</keyword>
<evidence type="ECO:0000256" key="1">
    <source>
        <dbReference type="ARBA" id="ARBA00004479"/>
    </source>
</evidence>
<dbReference type="InterPro" id="IPR051275">
    <property type="entry name" value="Cell_adhesion_signaling"/>
</dbReference>
<proteinExistence type="predicted"/>
<evidence type="ECO:0000256" key="8">
    <source>
        <dbReference type="SAM" id="MobiDB-lite"/>
    </source>
</evidence>
<feature type="transmembrane region" description="Helical" evidence="9">
    <location>
        <begin position="339"/>
        <end position="365"/>
    </location>
</feature>
<dbReference type="OrthoDB" id="10010757at2759"/>
<keyword evidence="4" id="KW-1015">Disulfide bond</keyword>
<evidence type="ECO:0000256" key="7">
    <source>
        <dbReference type="PROSITE-ProRule" id="PRU00192"/>
    </source>
</evidence>
<evidence type="ECO:0000259" key="10">
    <source>
        <dbReference type="PROSITE" id="PS50002"/>
    </source>
</evidence>
<dbReference type="GeneID" id="109462086"/>
<evidence type="ECO:0000256" key="6">
    <source>
        <dbReference type="ARBA" id="ARBA00023319"/>
    </source>
</evidence>
<dbReference type="GO" id="GO:0005911">
    <property type="term" value="C:cell-cell junction"/>
    <property type="evidence" value="ECO:0007669"/>
    <property type="project" value="TreeGrafter"/>
</dbReference>
<dbReference type="SMART" id="SM00326">
    <property type="entry name" value="SH3"/>
    <property type="match status" value="1"/>
</dbReference>
<dbReference type="Gene3D" id="2.30.30.40">
    <property type="entry name" value="SH3 Domains"/>
    <property type="match status" value="1"/>
</dbReference>
<dbReference type="SUPFAM" id="SSF48726">
    <property type="entry name" value="Immunoglobulin"/>
    <property type="match status" value="3"/>
</dbReference>
<dbReference type="Pfam" id="PF14604">
    <property type="entry name" value="SH3_9"/>
    <property type="match status" value="1"/>
</dbReference>
<evidence type="ECO:0000259" key="11">
    <source>
        <dbReference type="PROSITE" id="PS50835"/>
    </source>
</evidence>
<keyword evidence="12" id="KW-1185">Reference proteome</keyword>
<dbReference type="AlphaFoldDB" id="A0A6P4XPZ0"/>
<dbReference type="InterPro" id="IPR036028">
    <property type="entry name" value="SH3-like_dom_sf"/>
</dbReference>
<keyword evidence="6" id="KW-0393">Immunoglobulin domain</keyword>
<name>A0A6P4XPZ0_BRABE</name>
<feature type="domain" description="Ig-like" evidence="11">
    <location>
        <begin position="239"/>
        <end position="328"/>
    </location>
</feature>
<feature type="domain" description="Ig-like" evidence="11">
    <location>
        <begin position="142"/>
        <end position="235"/>
    </location>
</feature>
<dbReference type="PANTHER" id="PTHR11640:SF164">
    <property type="entry name" value="MAM DOMAIN-CONTAINING GLYCOSYLPHOSPHATIDYLINOSITOL ANCHOR PROTEIN 1"/>
    <property type="match status" value="1"/>
</dbReference>
<keyword evidence="5" id="KW-0325">Glycoprotein</keyword>
<keyword evidence="3 9" id="KW-0472">Membrane</keyword>
<feature type="region of interest" description="Disordered" evidence="8">
    <location>
        <begin position="1"/>
        <end position="21"/>
    </location>
</feature>
<evidence type="ECO:0000256" key="2">
    <source>
        <dbReference type="ARBA" id="ARBA00022443"/>
    </source>
</evidence>
<dbReference type="KEGG" id="bbel:109462086"/>
<dbReference type="SMART" id="SM00408">
    <property type="entry name" value="IGc2"/>
    <property type="match status" value="2"/>
</dbReference>
<dbReference type="SUPFAM" id="SSF50044">
    <property type="entry name" value="SH3-domain"/>
    <property type="match status" value="1"/>
</dbReference>
<dbReference type="PROSITE" id="PS50002">
    <property type="entry name" value="SH3"/>
    <property type="match status" value="1"/>
</dbReference>
<dbReference type="InterPro" id="IPR036179">
    <property type="entry name" value="Ig-like_dom_sf"/>
</dbReference>
<dbReference type="InterPro" id="IPR007110">
    <property type="entry name" value="Ig-like_dom"/>
</dbReference>
<dbReference type="InterPro" id="IPR001452">
    <property type="entry name" value="SH3_domain"/>
</dbReference>
<protein>
    <submittedName>
        <fullName evidence="13">Nectin-4-like</fullName>
    </submittedName>
</protein>
<dbReference type="CDD" id="cd00096">
    <property type="entry name" value="Ig"/>
    <property type="match status" value="2"/>
</dbReference>
<dbReference type="PROSITE" id="PS50835">
    <property type="entry name" value="IG_LIKE"/>
    <property type="match status" value="2"/>
</dbReference>
<organism evidence="12 13">
    <name type="scientific">Branchiostoma belcheri</name>
    <name type="common">Amphioxus</name>
    <dbReference type="NCBI Taxonomy" id="7741"/>
    <lineage>
        <taxon>Eukaryota</taxon>
        <taxon>Metazoa</taxon>
        <taxon>Chordata</taxon>
        <taxon>Cephalochordata</taxon>
        <taxon>Leptocardii</taxon>
        <taxon>Amphioxiformes</taxon>
        <taxon>Branchiostomatidae</taxon>
        <taxon>Branchiostoma</taxon>
    </lineage>
</organism>
<accession>A0A6P4XPZ0</accession>
<dbReference type="InterPro" id="IPR003599">
    <property type="entry name" value="Ig_sub"/>
</dbReference>
<dbReference type="SMART" id="SM00406">
    <property type="entry name" value="IGv"/>
    <property type="match status" value="3"/>
</dbReference>
<dbReference type="Proteomes" id="UP000515135">
    <property type="component" value="Unplaced"/>
</dbReference>
<dbReference type="PANTHER" id="PTHR11640">
    <property type="entry name" value="NEPHRIN"/>
    <property type="match status" value="1"/>
</dbReference>
<dbReference type="InterPro" id="IPR013106">
    <property type="entry name" value="Ig_V-set"/>
</dbReference>
<dbReference type="GO" id="GO:0050839">
    <property type="term" value="F:cell adhesion molecule binding"/>
    <property type="evidence" value="ECO:0007669"/>
    <property type="project" value="TreeGrafter"/>
</dbReference>
<dbReference type="InterPro" id="IPR013783">
    <property type="entry name" value="Ig-like_fold"/>
</dbReference>
<dbReference type="RefSeq" id="XP_019614143.1">
    <property type="nucleotide sequence ID" value="XM_019758584.1"/>
</dbReference>
<dbReference type="SMART" id="SM00409">
    <property type="entry name" value="IG"/>
    <property type="match status" value="3"/>
</dbReference>
<dbReference type="Pfam" id="PF13927">
    <property type="entry name" value="Ig_3"/>
    <property type="match status" value="2"/>
</dbReference>
<dbReference type="Gene3D" id="2.60.40.10">
    <property type="entry name" value="Immunoglobulins"/>
    <property type="match status" value="3"/>
</dbReference>
<dbReference type="GO" id="GO:0005886">
    <property type="term" value="C:plasma membrane"/>
    <property type="evidence" value="ECO:0007669"/>
    <property type="project" value="TreeGrafter"/>
</dbReference>
<dbReference type="Pfam" id="PF07686">
    <property type="entry name" value="V-set"/>
    <property type="match status" value="1"/>
</dbReference>
<feature type="region of interest" description="Disordered" evidence="8">
    <location>
        <begin position="513"/>
        <end position="536"/>
    </location>
</feature>
<reference evidence="13" key="1">
    <citation type="submission" date="2025-08" db="UniProtKB">
        <authorList>
            <consortium name="RefSeq"/>
        </authorList>
    </citation>
    <scope>IDENTIFICATION</scope>
    <source>
        <tissue evidence="13">Gonad</tissue>
    </source>
</reference>